<dbReference type="InterPro" id="IPR018969">
    <property type="entry name" value="Xul5P/Fru6P_PKetolase_C"/>
</dbReference>
<dbReference type="EMBL" id="JAPDMZ010000061">
    <property type="protein sequence ID" value="KAK0552549.1"/>
    <property type="molecule type" value="Genomic_DNA"/>
</dbReference>
<dbReference type="InterPro" id="IPR019790">
    <property type="entry name" value="Xul5P/Fru6P_PKetolase_CS"/>
</dbReference>
<keyword evidence="8" id="KW-1185">Reference proteome</keyword>
<proteinExistence type="inferred from homology"/>
<sequence length="905" mass="99006">MPDLAKLGFPVPSGLPDAITKALTPLLPHHDADFCSDEELHSIQAFQKAANYLTVAQIYLKENVLLQQPLSPAHLKPRLLGHFGTTPGLIFAYAHVTLQLLRREQLDSRAATSDGTQSLTNQSRKAMFVTGPGHGAPGILSCLYLEGTLARFYPDEDHTPEGVAAFVKKFSWPGLDRPSHLNGSVPGVISEGGELGYSLGIAYGAVMDKADLIAVCVVGDGEAETGPTSAMWHAHRYIDPSESGAVLPILHLNKFKIAEPTIFGTMDESELLSLFTGYGFQPVIVSYDKTVQGHTIPGDSEASRLDLEMASALDWAWKTILEIQYQARSGRPLTKPRWPMIILISPKGWGGPISLEGKPIENSFRSHQVPIANPHTNKEHLQALETWLKSYEPHKWFRPDQKPFIDEAITAIFPKNLMGQVEHIYQPSPSLAMPDWRDYAGKKGTILSEMDACGEMLKTVTSNNRHTFRIFSPDELISNHLGSVLDSVTTRNFQSDPATSVAATGKQNGGRVIEMLSEHTLQAFAQGYTLMGGVALFPSYESFLKIVTTMIDQYAKFLKNCDEVSFRPKQSSITYIETSHLYRQEHNGSSHQNPGLINSVMDLPHSVARIYFPPDANTALSTLDHCLRSRGYVNLIVGSKHPSPVWLSPEEAHRHCVAGASVWKEFSTDEGRAPDVVLVGIGVELTSEVIAARDLLARDVPSLRVRVVNITDLLILSDRGEHPHSLTDESLASLFTVDKPVVINFHGFPSAIKGLLGDRLAHLAGSTPTSAASSVTAPPQKVKVMGYEISLSMLRNGLAQLVPQMLSPTSTAAAAPSSPRKVKVLGYVNEGTTTTPWSMLRMNGCDRFSVASAALSFMAHQSHHEAGVKASQLIANYQAQRRWHEKYVIEHGKDPDDFVAVPTSA</sequence>
<evidence type="ECO:0000256" key="3">
    <source>
        <dbReference type="ARBA" id="ARBA00023052"/>
    </source>
</evidence>
<dbReference type="PANTHER" id="PTHR31273:SF1">
    <property type="entry name" value="PHOSPHOKETOLASE-RELATED"/>
    <property type="match status" value="1"/>
</dbReference>
<protein>
    <recommendedName>
        <fullName evidence="9">Phosphoketolase</fullName>
    </recommendedName>
</protein>
<comment type="cofactor">
    <cofactor evidence="1">
        <name>thiamine diphosphate</name>
        <dbReference type="ChEBI" id="CHEBI:58937"/>
    </cofactor>
</comment>
<dbReference type="GO" id="GO:0005975">
    <property type="term" value="P:carbohydrate metabolic process"/>
    <property type="evidence" value="ECO:0007669"/>
    <property type="project" value="InterPro"/>
</dbReference>
<dbReference type="Pfam" id="PF03894">
    <property type="entry name" value="XFP"/>
    <property type="match status" value="1"/>
</dbReference>
<accession>A0AAN6JRS5</accession>
<dbReference type="InterPro" id="IPR029061">
    <property type="entry name" value="THDP-binding"/>
</dbReference>
<dbReference type="InterPro" id="IPR005593">
    <property type="entry name" value="Xul5P/Fru6P_PKetolase"/>
</dbReference>
<dbReference type="Gene3D" id="3.40.50.920">
    <property type="match status" value="1"/>
</dbReference>
<feature type="domain" description="Xylulose 5-phosphate/Fructose 6-phosphate phosphoketolase C-terminal" evidence="5">
    <location>
        <begin position="640"/>
        <end position="762"/>
    </location>
</feature>
<dbReference type="Pfam" id="PF09363">
    <property type="entry name" value="XFP_C"/>
    <property type="match status" value="2"/>
</dbReference>
<dbReference type="Proteomes" id="UP001176517">
    <property type="component" value="Unassembled WGS sequence"/>
</dbReference>
<evidence type="ECO:0000256" key="1">
    <source>
        <dbReference type="ARBA" id="ARBA00001964"/>
    </source>
</evidence>
<dbReference type="PROSITE" id="PS60002">
    <property type="entry name" value="PHOSPHOKETOLASE_1"/>
    <property type="match status" value="1"/>
</dbReference>
<evidence type="ECO:0000259" key="5">
    <source>
        <dbReference type="Pfam" id="PF09363"/>
    </source>
</evidence>
<dbReference type="InterPro" id="IPR009014">
    <property type="entry name" value="Transketo_C/PFOR_II"/>
</dbReference>
<evidence type="ECO:0000313" key="8">
    <source>
        <dbReference type="Proteomes" id="UP001176517"/>
    </source>
</evidence>
<comment type="caution">
    <text evidence="7">The sequence shown here is derived from an EMBL/GenBank/DDBJ whole genome shotgun (WGS) entry which is preliminary data.</text>
</comment>
<dbReference type="AlphaFoldDB" id="A0AAN6JRS5"/>
<feature type="domain" description="Xylulose 5-phosphate/Fructose 6-phosphate phosphoketolase C-terminal" evidence="5">
    <location>
        <begin position="820"/>
        <end position="900"/>
    </location>
</feature>
<dbReference type="Pfam" id="PF09364">
    <property type="entry name" value="XFP_N"/>
    <property type="match status" value="1"/>
</dbReference>
<name>A0AAN6JRS5_9BASI</name>
<dbReference type="InterPro" id="IPR018970">
    <property type="entry name" value="Xul5P/Fru6P_PKetolase_N"/>
</dbReference>
<organism evidence="7 8">
    <name type="scientific">Tilletia horrida</name>
    <dbReference type="NCBI Taxonomy" id="155126"/>
    <lineage>
        <taxon>Eukaryota</taxon>
        <taxon>Fungi</taxon>
        <taxon>Dikarya</taxon>
        <taxon>Basidiomycota</taxon>
        <taxon>Ustilaginomycotina</taxon>
        <taxon>Exobasidiomycetes</taxon>
        <taxon>Tilletiales</taxon>
        <taxon>Tilletiaceae</taxon>
        <taxon>Tilletia</taxon>
    </lineage>
</organism>
<evidence type="ECO:0000313" key="7">
    <source>
        <dbReference type="EMBL" id="KAK0552549.1"/>
    </source>
</evidence>
<dbReference type="GO" id="GO:0016832">
    <property type="term" value="F:aldehyde-lyase activity"/>
    <property type="evidence" value="ECO:0007669"/>
    <property type="project" value="InterPro"/>
</dbReference>
<evidence type="ECO:0008006" key="9">
    <source>
        <dbReference type="Google" id="ProtNLM"/>
    </source>
</evidence>
<evidence type="ECO:0000256" key="2">
    <source>
        <dbReference type="ARBA" id="ARBA00005623"/>
    </source>
</evidence>
<comment type="similarity">
    <text evidence="2">Belongs to the XFP family.</text>
</comment>
<dbReference type="Gene3D" id="3.40.50.970">
    <property type="match status" value="2"/>
</dbReference>
<evidence type="ECO:0000259" key="6">
    <source>
        <dbReference type="Pfam" id="PF09364"/>
    </source>
</evidence>
<keyword evidence="4" id="KW-0456">Lyase</keyword>
<dbReference type="PANTHER" id="PTHR31273">
    <property type="entry name" value="PHOSPHOKETOLASE-RELATED"/>
    <property type="match status" value="1"/>
</dbReference>
<dbReference type="SUPFAM" id="SSF52922">
    <property type="entry name" value="TK C-terminal domain-like"/>
    <property type="match status" value="1"/>
</dbReference>
<keyword evidence="3" id="KW-0786">Thiamine pyrophosphate</keyword>
<gene>
    <name evidence="7" type="ORF">OC846_002841</name>
</gene>
<feature type="domain" description="Xylulose 5-phosphate/Fructose 6-phosphate phosphoketolase N-terminal" evidence="6">
    <location>
        <begin position="36"/>
        <end position="416"/>
    </location>
</feature>
<dbReference type="SUPFAM" id="SSF52518">
    <property type="entry name" value="Thiamin diphosphate-binding fold (THDP-binding)"/>
    <property type="match status" value="2"/>
</dbReference>
<evidence type="ECO:0000256" key="4">
    <source>
        <dbReference type="ARBA" id="ARBA00023239"/>
    </source>
</evidence>
<reference evidence="7" key="1">
    <citation type="journal article" date="2023" name="PhytoFront">
        <title>Draft Genome Resources of Seven Strains of Tilletia horrida, Causal Agent of Kernel Smut of Rice.</title>
        <authorList>
            <person name="Khanal S."/>
            <person name="Antony Babu S."/>
            <person name="Zhou X.G."/>
        </authorList>
    </citation>
    <scope>NUCLEOTIDE SEQUENCE</scope>
    <source>
        <strain evidence="7">TX6</strain>
    </source>
</reference>